<dbReference type="OrthoDB" id="167809at2759"/>
<keyword evidence="3" id="KW-0496">Mitochondrion</keyword>
<name>A0A0G4J021_PLABS</name>
<evidence type="ECO:0000256" key="1">
    <source>
        <dbReference type="SAM" id="MobiDB-lite"/>
    </source>
</evidence>
<feature type="compositionally biased region" description="Acidic residues" evidence="1">
    <location>
        <begin position="245"/>
        <end position="258"/>
    </location>
</feature>
<reference evidence="2 4" key="1">
    <citation type="submission" date="2015-02" db="EMBL/GenBank/DDBJ databases">
        <authorList>
            <person name="Chooi Y.-H."/>
        </authorList>
    </citation>
    <scope>NUCLEOTIDE SEQUENCE [LARGE SCALE GENOMIC DNA]</scope>
    <source>
        <strain evidence="2">E3</strain>
    </source>
</reference>
<dbReference type="EMBL" id="OVEO01000002">
    <property type="protein sequence ID" value="SPQ93836.1"/>
    <property type="molecule type" value="Genomic_DNA"/>
</dbReference>
<protein>
    <submittedName>
        <fullName evidence="2">Uncharacterized protein</fullName>
    </submittedName>
</protein>
<evidence type="ECO:0000313" key="3">
    <source>
        <dbReference type="EMBL" id="SPQ93836.1"/>
    </source>
</evidence>
<accession>A0A0G4J021</accession>
<keyword evidence="4" id="KW-1185">Reference proteome</keyword>
<evidence type="ECO:0000313" key="4">
    <source>
        <dbReference type="Proteomes" id="UP000039324"/>
    </source>
</evidence>
<evidence type="ECO:0000313" key="2">
    <source>
        <dbReference type="EMBL" id="CEP00679.1"/>
    </source>
</evidence>
<sequence length="278" mass="30932">MVRKGKRSASASSSCGPGNQVLLLNLSGMLTQMEYQKTAVDAVRSIKGLRLSIINSVDEFVREIAYRPLMVLVFDAGIAERKETNARRLLRDYVQNGGFAVFCGLCPSFLDTYMYNRLFRDAFCLEWERGGYTRSDHVLSNLGKKMGVDLPVSFNCKASMLANVDPAHRLYTCEERPNDCGAAMRRVGAGFIAYLGDVNNEDATVQILARICEWGVKTIPFLADLEAGQPDLSRPYDGGIHEPAIPDEDDDDDNDDDDEIYYFGSSMAFLAKAMKRSD</sequence>
<reference evidence="3 5" key="2">
    <citation type="submission" date="2018-03" db="EMBL/GenBank/DDBJ databases">
        <authorList>
            <person name="Fogelqvist J."/>
        </authorList>
    </citation>
    <scope>NUCLEOTIDE SEQUENCE [LARGE SCALE GENOMIC DNA]</scope>
</reference>
<gene>
    <name evidence="2" type="ORF">PBRA_001733</name>
    <name evidence="3" type="ORF">PLBR_LOCUS1051</name>
</gene>
<dbReference type="EMBL" id="CDSF01000101">
    <property type="protein sequence ID" value="CEP00679.1"/>
    <property type="molecule type" value="Genomic_DNA"/>
</dbReference>
<dbReference type="Proteomes" id="UP000039324">
    <property type="component" value="Unassembled WGS sequence"/>
</dbReference>
<proteinExistence type="predicted"/>
<geneLocation type="mitochondrion" evidence="3"/>
<dbReference type="STRING" id="37360.A0A0G4J021"/>
<organism evidence="2 4">
    <name type="scientific">Plasmodiophora brassicae</name>
    <name type="common">Clubroot disease agent</name>
    <dbReference type="NCBI Taxonomy" id="37360"/>
    <lineage>
        <taxon>Eukaryota</taxon>
        <taxon>Sar</taxon>
        <taxon>Rhizaria</taxon>
        <taxon>Endomyxa</taxon>
        <taxon>Phytomyxea</taxon>
        <taxon>Plasmodiophorida</taxon>
        <taxon>Plasmodiophoridae</taxon>
        <taxon>Plasmodiophora</taxon>
    </lineage>
</organism>
<dbReference type="AlphaFoldDB" id="A0A0G4J021"/>
<dbReference type="Proteomes" id="UP000290189">
    <property type="component" value="Unassembled WGS sequence"/>
</dbReference>
<feature type="region of interest" description="Disordered" evidence="1">
    <location>
        <begin position="233"/>
        <end position="258"/>
    </location>
</feature>
<evidence type="ECO:0000313" key="5">
    <source>
        <dbReference type="Proteomes" id="UP000290189"/>
    </source>
</evidence>